<accession>A0AAV2Z5N8</accession>
<dbReference type="AlphaFoldDB" id="A0AAV2Z5N8"/>
<dbReference type="EMBL" id="DAKRPA010000060">
    <property type="protein sequence ID" value="DBA00689.1"/>
    <property type="molecule type" value="Genomic_DNA"/>
</dbReference>
<organism evidence="3 4">
    <name type="scientific">Lagenidium giganteum</name>
    <dbReference type="NCBI Taxonomy" id="4803"/>
    <lineage>
        <taxon>Eukaryota</taxon>
        <taxon>Sar</taxon>
        <taxon>Stramenopiles</taxon>
        <taxon>Oomycota</taxon>
        <taxon>Peronosporomycetes</taxon>
        <taxon>Pythiales</taxon>
        <taxon>Pythiaceae</taxon>
    </lineage>
</organism>
<comment type="caution">
    <text evidence="3">The sequence shown here is derived from an EMBL/GenBank/DDBJ whole genome shotgun (WGS) entry which is preliminary data.</text>
</comment>
<evidence type="ECO:0000313" key="4">
    <source>
        <dbReference type="Proteomes" id="UP001146120"/>
    </source>
</evidence>
<dbReference type="Proteomes" id="UP001146120">
    <property type="component" value="Unassembled WGS sequence"/>
</dbReference>
<keyword evidence="1" id="KW-0175">Coiled coil</keyword>
<evidence type="ECO:0000313" key="3">
    <source>
        <dbReference type="EMBL" id="DBA00689.1"/>
    </source>
</evidence>
<feature type="coiled-coil region" evidence="1">
    <location>
        <begin position="37"/>
        <end position="85"/>
    </location>
</feature>
<gene>
    <name evidence="3" type="ORF">N0F65_003618</name>
</gene>
<name>A0AAV2Z5N8_9STRA</name>
<protein>
    <submittedName>
        <fullName evidence="3">Uncharacterized protein</fullName>
    </submittedName>
</protein>
<sequence length="101" mass="11711">MTTLKKRRQNVAEFASPRNTKQPKTASERMMAYLNVKAQTQREAAKTSDELTRMRLELDERKLKLEEEKFALEKEERRAQAAASQAQTQMLLTLLTKANIK</sequence>
<proteinExistence type="predicted"/>
<evidence type="ECO:0000256" key="1">
    <source>
        <dbReference type="SAM" id="Coils"/>
    </source>
</evidence>
<feature type="region of interest" description="Disordered" evidence="2">
    <location>
        <begin position="1"/>
        <end position="26"/>
    </location>
</feature>
<reference evidence="3" key="2">
    <citation type="journal article" date="2023" name="Microbiol Resour">
        <title>Decontamination and Annotation of the Draft Genome Sequence of the Oomycete Lagenidium giganteum ARSEF 373.</title>
        <authorList>
            <person name="Morgan W.R."/>
            <person name="Tartar A."/>
        </authorList>
    </citation>
    <scope>NUCLEOTIDE SEQUENCE</scope>
    <source>
        <strain evidence="3">ARSEF 373</strain>
    </source>
</reference>
<evidence type="ECO:0000256" key="2">
    <source>
        <dbReference type="SAM" id="MobiDB-lite"/>
    </source>
</evidence>
<keyword evidence="4" id="KW-1185">Reference proteome</keyword>
<reference evidence="3" key="1">
    <citation type="submission" date="2022-11" db="EMBL/GenBank/DDBJ databases">
        <authorList>
            <person name="Morgan W.R."/>
            <person name="Tartar A."/>
        </authorList>
    </citation>
    <scope>NUCLEOTIDE SEQUENCE</scope>
    <source>
        <strain evidence="3">ARSEF 373</strain>
    </source>
</reference>